<evidence type="ECO:0008006" key="4">
    <source>
        <dbReference type="Google" id="ProtNLM"/>
    </source>
</evidence>
<keyword evidence="3" id="KW-1185">Reference proteome</keyword>
<dbReference type="Proteomes" id="UP000032180">
    <property type="component" value="Chromosome 7"/>
</dbReference>
<accession>A0A0D9X297</accession>
<dbReference type="STRING" id="77586.A0A0D9X297"/>
<feature type="transmembrane region" description="Helical" evidence="1">
    <location>
        <begin position="170"/>
        <end position="187"/>
    </location>
</feature>
<reference evidence="2 3" key="1">
    <citation type="submission" date="2012-08" db="EMBL/GenBank/DDBJ databases">
        <title>Oryza genome evolution.</title>
        <authorList>
            <person name="Wing R.A."/>
        </authorList>
    </citation>
    <scope>NUCLEOTIDE SEQUENCE</scope>
</reference>
<evidence type="ECO:0000313" key="3">
    <source>
        <dbReference type="Proteomes" id="UP000032180"/>
    </source>
</evidence>
<feature type="transmembrane region" description="Helical" evidence="1">
    <location>
        <begin position="2108"/>
        <end position="2132"/>
    </location>
</feature>
<dbReference type="EnsemblPlants" id="LPERR07G21360.1">
    <property type="protein sequence ID" value="LPERR07G21360.1"/>
    <property type="gene ID" value="LPERR07G21360"/>
</dbReference>
<dbReference type="InterPro" id="IPR011989">
    <property type="entry name" value="ARM-like"/>
</dbReference>
<protein>
    <recommendedName>
        <fullName evidence="4">BLE2 protein</fullName>
    </recommendedName>
</protein>
<dbReference type="PANTHER" id="PTHR33115">
    <property type="entry name" value="ARM REPEAT SUPERFAMILY PROTEIN"/>
    <property type="match status" value="1"/>
</dbReference>
<feature type="transmembrane region" description="Helical" evidence="1">
    <location>
        <begin position="2038"/>
        <end position="2058"/>
    </location>
</feature>
<dbReference type="HOGENOM" id="CLU_233844_0_0_1"/>
<feature type="transmembrane region" description="Helical" evidence="1">
    <location>
        <begin position="199"/>
        <end position="218"/>
    </location>
</feature>
<feature type="transmembrane region" description="Helical" evidence="1">
    <location>
        <begin position="322"/>
        <end position="340"/>
    </location>
</feature>
<feature type="transmembrane region" description="Helical" evidence="1">
    <location>
        <begin position="114"/>
        <end position="133"/>
    </location>
</feature>
<feature type="transmembrane region" description="Helical" evidence="1">
    <location>
        <begin position="1869"/>
        <end position="1890"/>
    </location>
</feature>
<feature type="transmembrane region" description="Helical" evidence="1">
    <location>
        <begin position="1126"/>
        <end position="1145"/>
    </location>
</feature>
<feature type="transmembrane region" description="Helical" evidence="1">
    <location>
        <begin position="265"/>
        <end position="287"/>
    </location>
</feature>
<feature type="transmembrane region" description="Helical" evidence="1">
    <location>
        <begin position="1157"/>
        <end position="1179"/>
    </location>
</feature>
<feature type="transmembrane region" description="Helical" evidence="1">
    <location>
        <begin position="912"/>
        <end position="937"/>
    </location>
</feature>
<keyword evidence="1" id="KW-1133">Transmembrane helix</keyword>
<reference evidence="2" key="3">
    <citation type="submission" date="2015-04" db="UniProtKB">
        <authorList>
            <consortium name="EnsemblPlants"/>
        </authorList>
    </citation>
    <scope>IDENTIFICATION</scope>
</reference>
<feature type="transmembrane region" description="Helical" evidence="1">
    <location>
        <begin position="49"/>
        <end position="69"/>
    </location>
</feature>
<keyword evidence="1" id="KW-0472">Membrane</keyword>
<feature type="transmembrane region" description="Helical" evidence="1">
    <location>
        <begin position="985"/>
        <end position="1003"/>
    </location>
</feature>
<keyword evidence="1" id="KW-0812">Transmembrane</keyword>
<feature type="transmembrane region" description="Helical" evidence="1">
    <location>
        <begin position="1932"/>
        <end position="1957"/>
    </location>
</feature>
<dbReference type="PANTHER" id="PTHR33115:SF73">
    <property type="entry name" value="OS07G0649300 PROTEIN"/>
    <property type="match status" value="1"/>
</dbReference>
<feature type="transmembrane region" description="Helical" evidence="1">
    <location>
        <begin position="1046"/>
        <end position="1066"/>
    </location>
</feature>
<feature type="transmembrane region" description="Helical" evidence="1">
    <location>
        <begin position="239"/>
        <end position="259"/>
    </location>
</feature>
<reference evidence="3" key="2">
    <citation type="submission" date="2013-12" db="EMBL/GenBank/DDBJ databases">
        <authorList>
            <person name="Yu Y."/>
            <person name="Lee S."/>
            <person name="de Baynast K."/>
            <person name="Wissotski M."/>
            <person name="Liu L."/>
            <person name="Talag J."/>
            <person name="Goicoechea J."/>
            <person name="Angelova A."/>
            <person name="Jetty R."/>
            <person name="Kudrna D."/>
            <person name="Golser W."/>
            <person name="Rivera L."/>
            <person name="Zhang J."/>
            <person name="Wing R."/>
        </authorList>
    </citation>
    <scope>NUCLEOTIDE SEQUENCE</scope>
</reference>
<sequence>MSKQTEHVVVDVAAEEGTAASNCGYQRGEIWPEKQLNLFVRVVASVERAGNALGTLAFTWATVVLLGGYPTTINFTDFVFATALFFLEAVRMFSPNRSEYQLFFRTWGAFRPFTWNRVIVVICLNDVAVFLRNTISIEIRNSVVMLMRVAAILPFPVVHKLKCGPLHHAIVLWSPLAVMLLLIPTLFCDHARVATKGNFLIARIFYMISLVTVLLLRINKLQFPSITRLVHRPVINKLLSCHQVILVFCMCIAAVTLVFFSLELITMIVLALSTTVCGGLQIPAAVLRVDIALIRLLQQDYYGESDPANDSGKINLKPTLNVFYGMVLCQGILYLAARMLEFFSFFPRRSLARRGGFRGHQGVQSVDMYYTHAFEKCMKSSILAPKKMNLITFAMDSLKSGSRKEQLCGVRILYSLVHQEPYDKLVLSKVANSMKTVTTLIQMLGWTNQEDNQIRFLAAKITAELASGLRIIAVPGAMNFISSLLDNQNRQQIQELTIQIDSGDEQNCWIVERWCQMTKQWSILEEEQWGESDILPALGLVTLERLATYDYVNCVEISRSMDLIPKITGFTSNNSEKMCVNGTGQKVLIELSLRVLRRLASIGGETGITLRHKISEDPFLLGNLAEILEDNSSSQELKELTIDILIKLAMDESIRQEIGSIQVIVQKLMFAFIAQDGLPDAQSDCLMTIKAGQALSMLTLGSAENCSAIMKEPGHGFFKDLARMIHDNRYIYVAANVLQNMCKHSRVELGDSDLVELTSVLPEVLARVVDAEGKELEVLVGLSSQICSVSPEGFTKLLEESQNEAMFVKKLINALNANIKPNSQFPGIRRVIIEQFIYMMELSPRYATYFRNHGLMEALTGVEKTPSRAEKYRLFLGNEGLMEHRIAAASTGGRPADKVAAPEKWLNGFVRVVALIARVGNALGTLAFTWATVVLLGGYPTVLHPEDDFWFATTIVFLEATRMFSPDNRLDYQLFFGTRGAFMRLGWNGLLTRVLYLSVALVIRSRSHFNSKDQSLLAALLVDMVMLVAIGQMLSPRVLKLLCNPLRRAISLWSPLLPILLIGLCIPVQQRDYETQKNIPRNPKIRLIWYLLSLIVLLATISRMRLPCIVKLVDAILSRKRLAWRQIVLNFCMLTAIVMLVFTFIDIPRIAIIIFQLCALVAVSFGNFQIPAAVVRVLLALLRLGQLDYHADGDNIGEQGYLADGSTIGQQGNEKNLKPSLNIFYGMVLGQGILYILACLLEVFSFFPRRRLIRHGGFRGQLGVEYIDLYYGYAFEKCMGGPVLAPKKISLITFAMDSLNSDSSRNKLYGVQMLHSFLKKEQLRTKTITRLTNATKTVASLFDMLGWTSDEDADIRLFAAKVTAELAGSIRVVQIPGATQLVASLLENDHQQRIKNHFLFIDSQEGTKDSPIQQVGMVEQNSAVLNFLKKMAVYCLIPADEPSKMDGQNSYMLRCWKRVTKYWSIPEDETSRDQDFLPVEGLLILERLANFDPENCMEISRATGLISKMIEFTSYRNCITSTNEEHNIALTCLSLRVLKRLANTEGKLGVTLRHQILEHPFVLINIAEILSDSGSSQEQKHLAAEILRNLAMDKSTSEDIGHIRVIISSLMRAFLSRDQSSSTNSNHLLRQIAGQALAMLAMESTNNCLAMLMEPGYVFIKELTTMIHDGGFKWTAANLLWNICEHAQPGLSNFDLKELSYTLREVLEGIMDAEGAGLEVLIGLSSQICKAVPKDFAKELEHGQIKEKFVKRLVDVLNAYMRPSAHCPGIRRVIIHHSIYLMEFNSRYANDFHKCWMMEALSMVERTPSRAENYRLFSGDAGLMEHTTPLSTLVARAKELMGREWVPAPETQLNRFVHLVAITERVGNALGTLAFTWATVVLLGGYPTVLRPADDFWFATTIVFLEAARMFSRDNRLDYQLFFSTRGAFRLLGWNGLLTMIVYYSAVLVILSNYYYFVPDGSVMIPLLLDMVMLIALGKMLSPGALKLVHNPVRRAISLWSPLLGIILMGPCIPQPVYNSYHNFRSRRIILKNSMTRWILYFVLFFSVFLATISRLRFPCIVKLVSNVMSNEQLLWRRFILNLSMLAAIAMLVFTFSEIRHQVMMVVYQISALLVVSFGNFQIPAAVVRVVLALIRLLMQNYIEEGGNAGQDGCHEKPKAISKYILWDGDWEFSTLWPVFWRYFHSSQRDPSSSVGDLKASWE</sequence>
<organism evidence="2 3">
    <name type="scientific">Leersia perrieri</name>
    <dbReference type="NCBI Taxonomy" id="77586"/>
    <lineage>
        <taxon>Eukaryota</taxon>
        <taxon>Viridiplantae</taxon>
        <taxon>Streptophyta</taxon>
        <taxon>Embryophyta</taxon>
        <taxon>Tracheophyta</taxon>
        <taxon>Spermatophyta</taxon>
        <taxon>Magnoliopsida</taxon>
        <taxon>Liliopsida</taxon>
        <taxon>Poales</taxon>
        <taxon>Poaceae</taxon>
        <taxon>BOP clade</taxon>
        <taxon>Oryzoideae</taxon>
        <taxon>Oryzeae</taxon>
        <taxon>Oryzinae</taxon>
        <taxon>Leersia</taxon>
    </lineage>
</organism>
<name>A0A0D9X297_9ORYZ</name>
<feature type="transmembrane region" description="Helical" evidence="1">
    <location>
        <begin position="1087"/>
        <end position="1106"/>
    </location>
</feature>
<feature type="transmembrane region" description="Helical" evidence="1">
    <location>
        <begin position="1223"/>
        <end position="1247"/>
    </location>
</feature>
<feature type="transmembrane region" description="Helical" evidence="1">
    <location>
        <begin position="1015"/>
        <end position="1034"/>
    </location>
</feature>
<feature type="transmembrane region" description="Helical" evidence="1">
    <location>
        <begin position="2079"/>
        <end position="2096"/>
    </location>
</feature>
<dbReference type="eggNOG" id="ENOG502QRQI">
    <property type="taxonomic scope" value="Eukaryota"/>
</dbReference>
<feature type="transmembrane region" description="Helical" evidence="1">
    <location>
        <begin position="1997"/>
        <end position="2018"/>
    </location>
</feature>
<feature type="transmembrane region" description="Helical" evidence="1">
    <location>
        <begin position="1963"/>
        <end position="1985"/>
    </location>
</feature>
<dbReference type="Gramene" id="LPERR07G21360.1">
    <property type="protein sequence ID" value="LPERR07G21360.1"/>
    <property type="gene ID" value="LPERR07G21360"/>
</dbReference>
<evidence type="ECO:0000313" key="2">
    <source>
        <dbReference type="EnsemblPlants" id="LPERR07G21360.1"/>
    </source>
</evidence>
<dbReference type="InterPro" id="IPR016024">
    <property type="entry name" value="ARM-type_fold"/>
</dbReference>
<dbReference type="SUPFAM" id="SSF48371">
    <property type="entry name" value="ARM repeat"/>
    <property type="match status" value="2"/>
</dbReference>
<dbReference type="Gene3D" id="1.25.10.10">
    <property type="entry name" value="Leucine-rich Repeat Variant"/>
    <property type="match status" value="2"/>
</dbReference>
<feature type="transmembrane region" description="Helical" evidence="1">
    <location>
        <begin position="949"/>
        <end position="965"/>
    </location>
</feature>
<evidence type="ECO:0000256" key="1">
    <source>
        <dbReference type="SAM" id="Phobius"/>
    </source>
</evidence>
<proteinExistence type="predicted"/>